<name>A0A1I7AJM5_9RHOB</name>
<dbReference type="InterPro" id="IPR002559">
    <property type="entry name" value="Transposase_11"/>
</dbReference>
<feature type="compositionally biased region" description="Low complexity" evidence="1">
    <location>
        <begin position="212"/>
        <end position="240"/>
    </location>
</feature>
<protein>
    <submittedName>
        <fullName evidence="3">Transposase DDE domain-containing protein</fullName>
    </submittedName>
</protein>
<reference evidence="3 4" key="1">
    <citation type="submission" date="2016-10" db="EMBL/GenBank/DDBJ databases">
        <authorList>
            <person name="de Groot N.N."/>
        </authorList>
    </citation>
    <scope>NUCLEOTIDE SEQUENCE [LARGE SCALE GENOMIC DNA]</scope>
    <source>
        <strain evidence="3 4">CGMCC 1.10959</strain>
    </source>
</reference>
<dbReference type="PANTHER" id="PTHR34631:SF3">
    <property type="entry name" value="ISSOD12 TRANSPOSASE TNPA_ISSOD12"/>
    <property type="match status" value="1"/>
</dbReference>
<evidence type="ECO:0000259" key="2">
    <source>
        <dbReference type="Pfam" id="PF01609"/>
    </source>
</evidence>
<evidence type="ECO:0000313" key="3">
    <source>
        <dbReference type="EMBL" id="SFT75137.1"/>
    </source>
</evidence>
<dbReference type="InterPro" id="IPR053520">
    <property type="entry name" value="Transposase_Tn903"/>
</dbReference>
<dbReference type="InterPro" id="IPR053172">
    <property type="entry name" value="Tn903_transposase"/>
</dbReference>
<dbReference type="STRING" id="999627.SAMN05216236_1072"/>
<dbReference type="eggNOG" id="COG3039">
    <property type="taxonomic scope" value="Bacteria"/>
</dbReference>
<gene>
    <name evidence="3" type="ORF">SAMN05216236_1072</name>
</gene>
<feature type="region of interest" description="Disordered" evidence="1">
    <location>
        <begin position="212"/>
        <end position="248"/>
    </location>
</feature>
<dbReference type="GO" id="GO:0003677">
    <property type="term" value="F:DNA binding"/>
    <property type="evidence" value="ECO:0007669"/>
    <property type="project" value="InterPro"/>
</dbReference>
<dbReference type="Proteomes" id="UP000182466">
    <property type="component" value="Unassembled WGS sequence"/>
</dbReference>
<organism evidence="3 4">
    <name type="scientific">Sedimentitalea nanhaiensis</name>
    <dbReference type="NCBI Taxonomy" id="999627"/>
    <lineage>
        <taxon>Bacteria</taxon>
        <taxon>Pseudomonadati</taxon>
        <taxon>Pseudomonadota</taxon>
        <taxon>Alphaproteobacteria</taxon>
        <taxon>Rhodobacterales</taxon>
        <taxon>Paracoccaceae</taxon>
        <taxon>Sedimentitalea</taxon>
    </lineage>
</organism>
<evidence type="ECO:0000313" key="4">
    <source>
        <dbReference type="Proteomes" id="UP000182466"/>
    </source>
</evidence>
<feature type="domain" description="Transposase IS4-like" evidence="2">
    <location>
        <begin position="36"/>
        <end position="149"/>
    </location>
</feature>
<evidence type="ECO:0000256" key="1">
    <source>
        <dbReference type="SAM" id="MobiDB-lite"/>
    </source>
</evidence>
<dbReference type="PANTHER" id="PTHR34631">
    <property type="match status" value="1"/>
</dbReference>
<accession>A0A1I7AJM5</accession>
<dbReference type="GO" id="GO:0006313">
    <property type="term" value="P:DNA transposition"/>
    <property type="evidence" value="ECO:0007669"/>
    <property type="project" value="InterPro"/>
</dbReference>
<dbReference type="NCBIfam" id="NF033579">
    <property type="entry name" value="transpos_IS5_2"/>
    <property type="match status" value="1"/>
</dbReference>
<dbReference type="EMBL" id="FPAW01000007">
    <property type="protein sequence ID" value="SFT75137.1"/>
    <property type="molecule type" value="Genomic_DNA"/>
</dbReference>
<dbReference type="GO" id="GO:0004803">
    <property type="term" value="F:transposase activity"/>
    <property type="evidence" value="ECO:0007669"/>
    <property type="project" value="InterPro"/>
</dbReference>
<proteinExistence type="predicted"/>
<dbReference type="AlphaFoldDB" id="A0A1I7AJM5"/>
<keyword evidence="4" id="KW-1185">Reference proteome</keyword>
<dbReference type="Pfam" id="PF01609">
    <property type="entry name" value="DDE_Tnp_1"/>
    <property type="match status" value="1"/>
</dbReference>
<sequence>MAGLEWPVPDFSTLSRRQKSITIEISSRRSAGPLNLLVDSTGIKFLGDGEWLARKHRTHRRRQYRKVHLAMDTGSGDVVAVEFTSSREGDSPVLPDLLDQIPVDQEIGTVTGDGAFDTRRCHTAILARGGTAVIPIRKNGRFWKEDSRRAMSESCVPDLNARAQPWARISMARRCGSGSGAISPAMILASTPRRRRSNGAVMWARAGHRFFSGTPSARTSAPTSSSRSISPRRGSSGYRSARTRRMKA</sequence>